<accession>A0A1H7W0A4</accession>
<dbReference type="RefSeq" id="WP_089998148.1">
    <property type="nucleotide sequence ID" value="NZ_FOBV01000001.1"/>
</dbReference>
<keyword evidence="1" id="KW-1133">Transmembrane helix</keyword>
<organism evidence="2 3">
    <name type="scientific">Chryseobacterium taichungense</name>
    <dbReference type="NCBI Taxonomy" id="295069"/>
    <lineage>
        <taxon>Bacteria</taxon>
        <taxon>Pseudomonadati</taxon>
        <taxon>Bacteroidota</taxon>
        <taxon>Flavobacteriia</taxon>
        <taxon>Flavobacteriales</taxon>
        <taxon>Weeksellaceae</taxon>
        <taxon>Chryseobacterium group</taxon>
        <taxon>Chryseobacterium</taxon>
    </lineage>
</organism>
<gene>
    <name evidence="2" type="ORF">SAMN05421856_101388</name>
</gene>
<keyword evidence="1" id="KW-0472">Membrane</keyword>
<feature type="transmembrane region" description="Helical" evidence="1">
    <location>
        <begin position="50"/>
        <end position="68"/>
    </location>
</feature>
<evidence type="ECO:0000256" key="1">
    <source>
        <dbReference type="SAM" id="Phobius"/>
    </source>
</evidence>
<evidence type="ECO:0000313" key="3">
    <source>
        <dbReference type="Proteomes" id="UP000199450"/>
    </source>
</evidence>
<sequence>MLKYRQLRRRILNLDWQNTEIFEEDLGTSIIMTLPNKGDQCYLAHRPKHFSHLMIALGLFTFRLVLWVKVLGLWVKFLGLLVKILNHLAKILGIFIKNLAKMKSDSFWQLSDFVLELGSSFPTFFITPIDPFKESNWK</sequence>
<dbReference type="AlphaFoldDB" id="A0A1H7W0A4"/>
<evidence type="ECO:0000313" key="2">
    <source>
        <dbReference type="EMBL" id="SEM14724.1"/>
    </source>
</evidence>
<protein>
    <submittedName>
        <fullName evidence="2">Uncharacterized protein</fullName>
    </submittedName>
</protein>
<dbReference type="STRING" id="295069.SAMN05421856_101388"/>
<keyword evidence="3" id="KW-1185">Reference proteome</keyword>
<reference evidence="3" key="1">
    <citation type="submission" date="2016-10" db="EMBL/GenBank/DDBJ databases">
        <authorList>
            <person name="Varghese N."/>
            <person name="Submissions S."/>
        </authorList>
    </citation>
    <scope>NUCLEOTIDE SEQUENCE [LARGE SCALE GENOMIC DNA]</scope>
    <source>
        <strain evidence="3">DSM 17453</strain>
    </source>
</reference>
<dbReference type="EMBL" id="FOBV01000001">
    <property type="protein sequence ID" value="SEM14724.1"/>
    <property type="molecule type" value="Genomic_DNA"/>
</dbReference>
<dbReference type="Proteomes" id="UP000199450">
    <property type="component" value="Unassembled WGS sequence"/>
</dbReference>
<keyword evidence="1" id="KW-0812">Transmembrane</keyword>
<proteinExistence type="predicted"/>
<name>A0A1H7W0A4_9FLAO</name>